<reference evidence="2" key="3">
    <citation type="submission" date="2025-05" db="UniProtKB">
        <authorList>
            <consortium name="EnsemblMetazoa"/>
        </authorList>
    </citation>
    <scope>IDENTIFICATION</scope>
</reference>
<proteinExistence type="predicted"/>
<keyword evidence="1" id="KW-0175">Coiled coil</keyword>
<evidence type="ECO:0000313" key="4">
    <source>
        <dbReference type="RefSeq" id="XP_016980120.1"/>
    </source>
</evidence>
<protein>
    <submittedName>
        <fullName evidence="4">Uncharacterized protein LOC108045337</fullName>
    </submittedName>
</protein>
<dbReference type="EnsemblMetazoa" id="XM_017124631.1">
    <property type="protein sequence ID" value="XP_016980120.1"/>
    <property type="gene ID" value="LOC108045337"/>
</dbReference>
<reference evidence="4" key="2">
    <citation type="submission" date="2025-04" db="UniProtKB">
        <authorList>
            <consortium name="RefSeq"/>
        </authorList>
    </citation>
    <scope>IDENTIFICATION</scope>
</reference>
<evidence type="ECO:0000313" key="3">
    <source>
        <dbReference type="Proteomes" id="UP001652680"/>
    </source>
</evidence>
<gene>
    <name evidence="4" type="primary">LOC108045337</name>
    <name evidence="2" type="synonym">108045337</name>
</gene>
<evidence type="ECO:0000313" key="2">
    <source>
        <dbReference type="EnsemblMetazoa" id="XP_016980120.1"/>
    </source>
</evidence>
<dbReference type="Proteomes" id="UP001652680">
    <property type="component" value="Unassembled WGS sequence"/>
</dbReference>
<keyword evidence="3" id="KW-1185">Reference proteome</keyword>
<dbReference type="OrthoDB" id="7856917at2759"/>
<feature type="coiled-coil region" evidence="1">
    <location>
        <begin position="295"/>
        <end position="368"/>
    </location>
</feature>
<organism evidence="4">
    <name type="scientific">Drosophila rhopaloa</name>
    <name type="common">Fruit fly</name>
    <dbReference type="NCBI Taxonomy" id="1041015"/>
    <lineage>
        <taxon>Eukaryota</taxon>
        <taxon>Metazoa</taxon>
        <taxon>Ecdysozoa</taxon>
        <taxon>Arthropoda</taxon>
        <taxon>Hexapoda</taxon>
        <taxon>Insecta</taxon>
        <taxon>Pterygota</taxon>
        <taxon>Neoptera</taxon>
        <taxon>Endopterygota</taxon>
        <taxon>Diptera</taxon>
        <taxon>Brachycera</taxon>
        <taxon>Muscomorpha</taxon>
        <taxon>Ephydroidea</taxon>
        <taxon>Drosophilidae</taxon>
        <taxon>Drosophila</taxon>
        <taxon>Sophophora</taxon>
    </lineage>
</organism>
<dbReference type="RefSeq" id="XP_016980120.1">
    <property type="nucleotide sequence ID" value="XM_017124631.1"/>
</dbReference>
<evidence type="ECO:0000256" key="1">
    <source>
        <dbReference type="SAM" id="Coils"/>
    </source>
</evidence>
<reference evidence="3" key="1">
    <citation type="journal article" date="2021" name="Elife">
        <title>Highly contiguous assemblies of 101 drosophilid genomes.</title>
        <authorList>
            <person name="Kim B.Y."/>
            <person name="Wang J.R."/>
            <person name="Miller D.E."/>
            <person name="Barmina O."/>
            <person name="Delaney E."/>
            <person name="Thompson A."/>
            <person name="Comeault A.A."/>
            <person name="Peede D."/>
            <person name="D'Agostino E.R."/>
            <person name="Pelaez J."/>
            <person name="Aguilar J.M."/>
            <person name="Haji D."/>
            <person name="Matsunaga T."/>
            <person name="Armstrong E.E."/>
            <person name="Zych M."/>
            <person name="Ogawa Y."/>
            <person name="Stamenkovic-Radak M."/>
            <person name="Jelic M."/>
            <person name="Veselinovic M.S."/>
            <person name="Tanaskovic M."/>
            <person name="Eric P."/>
            <person name="Gao J.J."/>
            <person name="Katoh T.K."/>
            <person name="Toda M.J."/>
            <person name="Watabe H."/>
            <person name="Watada M."/>
            <person name="Davis J.S."/>
            <person name="Moyle L.C."/>
            <person name="Manoli G."/>
            <person name="Bertolini E."/>
            <person name="Kostal V."/>
            <person name="Hawley R.S."/>
            <person name="Takahashi A."/>
            <person name="Jones C.D."/>
            <person name="Price D.K."/>
            <person name="Whiteman N."/>
            <person name="Kopp A."/>
            <person name="Matute D.R."/>
            <person name="Petrov D.A."/>
        </authorList>
    </citation>
    <scope>NUCLEOTIDE SEQUENCE [LARGE SCALE GENOMIC DNA]</scope>
</reference>
<dbReference type="OMA" id="HTLVRKY"/>
<name>A0A6P4EPL6_DRORH</name>
<accession>A0A6P4EPL6</accession>
<dbReference type="AlphaFoldDB" id="A0A6P4EPL6"/>
<dbReference type="GeneID" id="108045337"/>
<sequence length="447" mass="51679">MSSAKPSKDQEPQVDLFDYRELQDLEEMFPIDMDVPNQGMSTSWGIVERQLEEGMGELQRIFDRLAPPPSPRRQLKAVLPTNSRRNYNRSNPIFYGSEETPALPVATGTRGEAKRSHIRNPILHPYDSDPETEENRHFAVQVVDKQEALVVPEQQMDAETRLLAIKFFNLMLARLWRRRKAEVCDLHTLVRKYQDHAARTQTELFTRNQMICLEQRRGEQLTGQLMRAISRVRVTMASCAELDKELMELRKRETALHGELASKSLECEYFAEMLDTCRSEMFRELANYREGATELANQQRRAIELEHQNAQLEDELLTIKDQFLLQNDQMSVALGEKQEQLDTAYETLKQCEQELAKLEMKYNEQLRQSQIDMELQNEISELKRNMGVARYLIFYLTACDCGTFQGCVYHVVAGSLDCLAPAFSAPPMSNNLLRIAMATLFLLFAMY</sequence>